<evidence type="ECO:0000313" key="1">
    <source>
        <dbReference type="EMBL" id="UQC77055.1"/>
    </source>
</evidence>
<dbReference type="KEGG" id="clup:CLUP02_02521"/>
<name>A0A9Q8SH21_9PEZI</name>
<gene>
    <name evidence="1" type="ORF">CLUP02_02521</name>
</gene>
<keyword evidence="2" id="KW-1185">Reference proteome</keyword>
<protein>
    <recommendedName>
        <fullName evidence="3">Hydrophobin</fullName>
    </recommendedName>
</protein>
<sequence>MYEVLFSSSIASIIVYSPGRLKPLTHSLITTLALKINLLSRTTPASFIMKFTTTLAAIAAIALSVNAADRVQCAGTVDTAPNKGRYEPSGSLTANLTQVACKSGTIDGALKGNQKCCISNDKAAFGSACGKAVFPTQFKTGFKATFQPC</sequence>
<proteinExistence type="predicted"/>
<organism evidence="1 2">
    <name type="scientific">Colletotrichum lupini</name>
    <dbReference type="NCBI Taxonomy" id="145971"/>
    <lineage>
        <taxon>Eukaryota</taxon>
        <taxon>Fungi</taxon>
        <taxon>Dikarya</taxon>
        <taxon>Ascomycota</taxon>
        <taxon>Pezizomycotina</taxon>
        <taxon>Sordariomycetes</taxon>
        <taxon>Hypocreomycetidae</taxon>
        <taxon>Glomerellales</taxon>
        <taxon>Glomerellaceae</taxon>
        <taxon>Colletotrichum</taxon>
        <taxon>Colletotrichum acutatum species complex</taxon>
    </lineage>
</organism>
<accession>A0A9Q8SH21</accession>
<dbReference type="GeneID" id="73336563"/>
<dbReference type="RefSeq" id="XP_049138696.1">
    <property type="nucleotide sequence ID" value="XM_049281553.1"/>
</dbReference>
<dbReference type="Proteomes" id="UP000830671">
    <property type="component" value="Chromosome 2"/>
</dbReference>
<dbReference type="AlphaFoldDB" id="A0A9Q8SH21"/>
<dbReference type="EMBL" id="CP019474">
    <property type="protein sequence ID" value="UQC77055.1"/>
    <property type="molecule type" value="Genomic_DNA"/>
</dbReference>
<evidence type="ECO:0000313" key="2">
    <source>
        <dbReference type="Proteomes" id="UP000830671"/>
    </source>
</evidence>
<evidence type="ECO:0008006" key="3">
    <source>
        <dbReference type="Google" id="ProtNLM"/>
    </source>
</evidence>
<reference evidence="1" key="1">
    <citation type="journal article" date="2021" name="Mol. Plant Microbe Interact.">
        <title>Complete Genome Sequence of the Plant-Pathogenic Fungus Colletotrichum lupini.</title>
        <authorList>
            <person name="Baroncelli R."/>
            <person name="Pensec F."/>
            <person name="Da Lio D."/>
            <person name="Boufleur T."/>
            <person name="Vicente I."/>
            <person name="Sarrocco S."/>
            <person name="Picot A."/>
            <person name="Baraldi E."/>
            <person name="Sukno S."/>
            <person name="Thon M."/>
            <person name="Le Floch G."/>
        </authorList>
    </citation>
    <scope>NUCLEOTIDE SEQUENCE</scope>
    <source>
        <strain evidence="1">IMI 504893</strain>
    </source>
</reference>